<sequence length="84" mass="9592">MGFEPNYIVIDGQTFSKVKLALDNHVYKNCQIDDCDLYYSGGQYELLDTHVTNSRLVLNHPAKGIYNSLQIFKMKSPSSTIIFE</sequence>
<dbReference type="EMBL" id="OUNR01000017">
    <property type="protein sequence ID" value="SPP65727.1"/>
    <property type="molecule type" value="Genomic_DNA"/>
</dbReference>
<proteinExistence type="predicted"/>
<keyword evidence="2" id="KW-1185">Reference proteome</keyword>
<dbReference type="InParanoid" id="A0A330L744"/>
<protein>
    <submittedName>
        <fullName evidence="1">Uncharacterized protein</fullName>
    </submittedName>
</protein>
<gene>
    <name evidence="1" type="ORF">NITLEN_40200</name>
</gene>
<dbReference type="AlphaFoldDB" id="A0A330L744"/>
<reference evidence="2" key="1">
    <citation type="submission" date="2018-04" db="EMBL/GenBank/DDBJ databases">
        <authorList>
            <person name="Lucker S."/>
            <person name="Sakoula D."/>
        </authorList>
    </citation>
    <scope>NUCLEOTIDE SEQUENCE [LARGE SCALE GENOMIC DNA]</scope>
</reference>
<evidence type="ECO:0000313" key="2">
    <source>
        <dbReference type="Proteomes" id="UP000248168"/>
    </source>
</evidence>
<evidence type="ECO:0000313" key="1">
    <source>
        <dbReference type="EMBL" id="SPP65727.1"/>
    </source>
</evidence>
<dbReference type="RefSeq" id="WP_121989973.1">
    <property type="nucleotide sequence ID" value="NZ_OUNR01000017.1"/>
</dbReference>
<dbReference type="Proteomes" id="UP000248168">
    <property type="component" value="Unassembled WGS sequence"/>
</dbReference>
<accession>A0A330L744</accession>
<name>A0A330L744_9BACT</name>
<organism evidence="1 2">
    <name type="scientific">Nitrospira lenta</name>
    <dbReference type="NCBI Taxonomy" id="1436998"/>
    <lineage>
        <taxon>Bacteria</taxon>
        <taxon>Pseudomonadati</taxon>
        <taxon>Nitrospirota</taxon>
        <taxon>Nitrospiria</taxon>
        <taxon>Nitrospirales</taxon>
        <taxon>Nitrospiraceae</taxon>
        <taxon>Nitrospira</taxon>
    </lineage>
</organism>
<dbReference type="OrthoDB" id="9795271at2"/>